<protein>
    <submittedName>
        <fullName evidence="5">Photosynthetic reaction center H subunit</fullName>
    </submittedName>
</protein>
<dbReference type="Gene3D" id="4.10.540.10">
    <property type="entry name" value="Photosynthetic reaction centre, H subunit, N-terminal domain"/>
    <property type="match status" value="1"/>
</dbReference>
<keyword evidence="6" id="KW-1185">Reference proteome</keyword>
<organism evidence="5 6">
    <name type="scientific">Jannaschia faecimaris</name>
    <dbReference type="NCBI Taxonomy" id="1244108"/>
    <lineage>
        <taxon>Bacteria</taxon>
        <taxon>Pseudomonadati</taxon>
        <taxon>Pseudomonadota</taxon>
        <taxon>Alphaproteobacteria</taxon>
        <taxon>Rhodobacterales</taxon>
        <taxon>Roseobacteraceae</taxon>
        <taxon>Jannaschia</taxon>
    </lineage>
</organism>
<dbReference type="InterPro" id="IPR037097">
    <property type="entry name" value="Photo_RC_H_N_sf"/>
</dbReference>
<proteinExistence type="predicted"/>
<dbReference type="RefSeq" id="WP_092647299.1">
    <property type="nucleotide sequence ID" value="NZ_FNPX01000016.1"/>
</dbReference>
<dbReference type="AlphaFoldDB" id="A0A1H3TDK3"/>
<evidence type="ECO:0000313" key="6">
    <source>
        <dbReference type="Proteomes" id="UP000198914"/>
    </source>
</evidence>
<evidence type="ECO:0000313" key="5">
    <source>
        <dbReference type="EMBL" id="SDZ47958.1"/>
    </source>
</evidence>
<name>A0A1H3TDK3_9RHOB</name>
<dbReference type="Proteomes" id="UP000198914">
    <property type="component" value="Unassembled WGS sequence"/>
</dbReference>
<evidence type="ECO:0000259" key="4">
    <source>
        <dbReference type="Pfam" id="PF05239"/>
    </source>
</evidence>
<feature type="domain" description="PRC-barrel" evidence="4">
    <location>
        <begin position="148"/>
        <end position="213"/>
    </location>
</feature>
<dbReference type="SUPFAM" id="SSF50346">
    <property type="entry name" value="PRC-barrel domain"/>
    <property type="match status" value="1"/>
</dbReference>
<dbReference type="EMBL" id="FNPX01000016">
    <property type="protein sequence ID" value="SDZ47958.1"/>
    <property type="molecule type" value="Genomic_DNA"/>
</dbReference>
<feature type="domain" description="Photosynthetic reaction centre H subunit N-terminal" evidence="3">
    <location>
        <begin position="5"/>
        <end position="136"/>
    </location>
</feature>
<feature type="region of interest" description="Disordered" evidence="1">
    <location>
        <begin position="68"/>
        <end position="129"/>
    </location>
</feature>
<reference evidence="6" key="1">
    <citation type="submission" date="2016-10" db="EMBL/GenBank/DDBJ databases">
        <authorList>
            <person name="Varghese N."/>
            <person name="Submissions S."/>
        </authorList>
    </citation>
    <scope>NUCLEOTIDE SEQUENCE [LARGE SCALE GENOMIC DNA]</scope>
    <source>
        <strain evidence="6">DSM 100420</strain>
    </source>
</reference>
<keyword evidence="2" id="KW-1133">Transmembrane helix</keyword>
<sequence length="257" mass="27960">MLGTTFFGDFDLASAAIWGFWLFFAVLVVYLQTENQREGYPLVDDDGSPAASPGVFPAPKDKTFLLRDGRGSVSVPSGQRPDRSDLAIARTSDAGGSPYVPTGDPMVDGVGPASWANRSDHPELDGHGHAKIKPLSKVEDFTVSAGINPLGLPVQTADKEVVGRITDMWIDVPEQMVRYLVVDLNPEGSGQQRLIPMNFARLKRDRVQIDSLHSHNMAGIPTIKADNQITLLEEEKIMAWFGGGTLYATPSRSEPQL</sequence>
<dbReference type="SUPFAM" id="SSF81490">
    <property type="entry name" value="Photosystem II reaction centre subunit H, transmembrane region"/>
    <property type="match status" value="1"/>
</dbReference>
<dbReference type="InterPro" id="IPR005652">
    <property type="entry name" value="Photo_RC_H"/>
</dbReference>
<keyword evidence="2" id="KW-0812">Transmembrane</keyword>
<evidence type="ECO:0000256" key="2">
    <source>
        <dbReference type="SAM" id="Phobius"/>
    </source>
</evidence>
<dbReference type="NCBIfam" id="TIGR01150">
    <property type="entry name" value="puhA"/>
    <property type="match status" value="1"/>
</dbReference>
<evidence type="ECO:0000256" key="1">
    <source>
        <dbReference type="SAM" id="MobiDB-lite"/>
    </source>
</evidence>
<feature type="transmembrane region" description="Helical" evidence="2">
    <location>
        <begin position="12"/>
        <end position="31"/>
    </location>
</feature>
<keyword evidence="2" id="KW-0472">Membrane</keyword>
<dbReference type="InterPro" id="IPR027275">
    <property type="entry name" value="PRC-brl_dom"/>
</dbReference>
<dbReference type="InterPro" id="IPR011033">
    <property type="entry name" value="PRC_barrel-like_sf"/>
</dbReference>
<dbReference type="GO" id="GO:0030077">
    <property type="term" value="C:plasma membrane light-harvesting complex"/>
    <property type="evidence" value="ECO:0007669"/>
    <property type="project" value="InterPro"/>
</dbReference>
<gene>
    <name evidence="5" type="ORF">SAMN05444004_11638</name>
</gene>
<dbReference type="GO" id="GO:0019684">
    <property type="term" value="P:photosynthesis, light reaction"/>
    <property type="evidence" value="ECO:0007669"/>
    <property type="project" value="InterPro"/>
</dbReference>
<dbReference type="OrthoDB" id="8557487at2"/>
<evidence type="ECO:0000259" key="3">
    <source>
        <dbReference type="Pfam" id="PF03967"/>
    </source>
</evidence>
<dbReference type="InterPro" id="IPR014747">
    <property type="entry name" value="Bac_photo_RC_H_C"/>
</dbReference>
<accession>A0A1H3TDK3</accession>
<dbReference type="STRING" id="1244108.SAMN05444004_11638"/>
<feature type="compositionally biased region" description="Basic and acidic residues" evidence="1">
    <location>
        <begin position="118"/>
        <end position="128"/>
    </location>
</feature>
<dbReference type="Gene3D" id="3.90.50.10">
    <property type="entry name" value="Photosynthetic Reaction Center, subunit H, domain 2"/>
    <property type="match status" value="1"/>
</dbReference>
<dbReference type="InterPro" id="IPR015810">
    <property type="entry name" value="Photo_RC_H_N"/>
</dbReference>
<dbReference type="Pfam" id="PF05239">
    <property type="entry name" value="PRC"/>
    <property type="match status" value="1"/>
</dbReference>
<dbReference type="Pfam" id="PF03967">
    <property type="entry name" value="PRCH"/>
    <property type="match status" value="1"/>
</dbReference>